<dbReference type="Proteomes" id="UP000008909">
    <property type="component" value="Unassembled WGS sequence"/>
</dbReference>
<dbReference type="SUPFAM" id="SSF56672">
    <property type="entry name" value="DNA/RNA polymerases"/>
    <property type="match status" value="1"/>
</dbReference>
<dbReference type="AlphaFoldDB" id="G7YBW5"/>
<dbReference type="InterPro" id="IPR043128">
    <property type="entry name" value="Rev_trsase/Diguanyl_cyclase"/>
</dbReference>
<evidence type="ECO:0000313" key="2">
    <source>
        <dbReference type="Proteomes" id="UP000008909"/>
    </source>
</evidence>
<name>G7YBW5_CLOSI</name>
<dbReference type="EMBL" id="DF143046">
    <property type="protein sequence ID" value="GAA50449.1"/>
    <property type="molecule type" value="Genomic_DNA"/>
</dbReference>
<dbReference type="InterPro" id="IPR043502">
    <property type="entry name" value="DNA/RNA_pol_sf"/>
</dbReference>
<gene>
    <name evidence="1" type="ORF">CLF_104554</name>
</gene>
<sequence length="85" mass="10079">MLNGLSRVAAYLEDIILTGSSQEELLHRFHCVLERIRQYGFRLRAEKCAFFSHPPNILDLFLTKMVVIQTEEIFLPYNKCQHRRI</sequence>
<accession>G7YBW5</accession>
<dbReference type="Gene3D" id="3.30.70.270">
    <property type="match status" value="1"/>
</dbReference>
<keyword evidence="2" id="KW-1185">Reference proteome</keyword>
<evidence type="ECO:0008006" key="3">
    <source>
        <dbReference type="Google" id="ProtNLM"/>
    </source>
</evidence>
<reference key="2">
    <citation type="submission" date="2011-10" db="EMBL/GenBank/DDBJ databases">
        <title>The genome and transcriptome sequence of Clonorchis sinensis provide insights into the carcinogenic liver fluke.</title>
        <authorList>
            <person name="Wang X."/>
            <person name="Huang Y."/>
            <person name="Chen W."/>
            <person name="Liu H."/>
            <person name="Guo L."/>
            <person name="Chen Y."/>
            <person name="Luo F."/>
            <person name="Zhou W."/>
            <person name="Sun J."/>
            <person name="Mao Q."/>
            <person name="Liang P."/>
            <person name="Zhou C."/>
            <person name="Tian Y."/>
            <person name="Men J."/>
            <person name="Lv X."/>
            <person name="Huang L."/>
            <person name="Zhou J."/>
            <person name="Hu Y."/>
            <person name="Li R."/>
            <person name="Zhang F."/>
            <person name="Lei H."/>
            <person name="Li X."/>
            <person name="Hu X."/>
            <person name="Liang C."/>
            <person name="Xu J."/>
            <person name="Wu Z."/>
            <person name="Yu X."/>
        </authorList>
    </citation>
    <scope>NUCLEOTIDE SEQUENCE</scope>
    <source>
        <strain>Henan</strain>
    </source>
</reference>
<evidence type="ECO:0000313" key="1">
    <source>
        <dbReference type="EMBL" id="GAA50449.1"/>
    </source>
</evidence>
<reference evidence="1" key="1">
    <citation type="journal article" date="2011" name="Genome Biol.">
        <title>The draft genome of the carcinogenic human liver fluke Clonorchis sinensis.</title>
        <authorList>
            <person name="Wang X."/>
            <person name="Chen W."/>
            <person name="Huang Y."/>
            <person name="Sun J."/>
            <person name="Men J."/>
            <person name="Liu H."/>
            <person name="Luo F."/>
            <person name="Guo L."/>
            <person name="Lv X."/>
            <person name="Deng C."/>
            <person name="Zhou C."/>
            <person name="Fan Y."/>
            <person name="Li X."/>
            <person name="Huang L."/>
            <person name="Hu Y."/>
            <person name="Liang C."/>
            <person name="Hu X."/>
            <person name="Xu J."/>
            <person name="Yu X."/>
        </authorList>
    </citation>
    <scope>NUCLEOTIDE SEQUENCE [LARGE SCALE GENOMIC DNA]</scope>
    <source>
        <strain evidence="1">Henan</strain>
    </source>
</reference>
<protein>
    <recommendedName>
        <fullName evidence="3">Reverse transcriptase domain-containing protein</fullName>
    </recommendedName>
</protein>
<proteinExistence type="predicted"/>
<organism evidence="1 2">
    <name type="scientific">Clonorchis sinensis</name>
    <name type="common">Chinese liver fluke</name>
    <dbReference type="NCBI Taxonomy" id="79923"/>
    <lineage>
        <taxon>Eukaryota</taxon>
        <taxon>Metazoa</taxon>
        <taxon>Spiralia</taxon>
        <taxon>Lophotrochozoa</taxon>
        <taxon>Platyhelminthes</taxon>
        <taxon>Trematoda</taxon>
        <taxon>Digenea</taxon>
        <taxon>Opisthorchiida</taxon>
        <taxon>Opisthorchiata</taxon>
        <taxon>Opisthorchiidae</taxon>
        <taxon>Clonorchis</taxon>
    </lineage>
</organism>